<organism evidence="1">
    <name type="scientific">Staphylococcus aureus</name>
    <dbReference type="NCBI Taxonomy" id="1280"/>
    <lineage>
        <taxon>Bacteria</taxon>
        <taxon>Bacillati</taxon>
        <taxon>Bacillota</taxon>
        <taxon>Bacilli</taxon>
        <taxon>Bacillales</taxon>
        <taxon>Staphylococcaceae</taxon>
        <taxon>Staphylococcus</taxon>
    </lineage>
</organism>
<dbReference type="EMBL" id="GQ900503">
    <property type="protein sequence ID" value="ADA62814.1"/>
    <property type="molecule type" value="Genomic_DNA"/>
</dbReference>
<geneLocation type="plasmid" evidence="1">
    <name>SAP015B</name>
</geneLocation>
<sequence>MFISEIVHTEDSFLLKLYYKFNFATEPFIPIYLYDTNLKDELYYQDLGFFDTTKKGNHGEPLLVYKPKNLETNKKEKPIKSLFKKVFNIN</sequence>
<dbReference type="AlphaFoldDB" id="D2JGC9"/>
<reference evidence="1" key="1">
    <citation type="submission" date="2009-08" db="EMBL/GenBank/DDBJ databases">
        <authorList>
            <person name="Gill J."/>
            <person name="Borman J."/>
            <person name="Shetty J."/>
            <person name="Hostetler J."/>
            <person name="Durkin S."/>
            <person name="Montgomery B."/>
        </authorList>
    </citation>
    <scope>NUCLEOTIDE SEQUENCE</scope>
    <source>
        <strain evidence="1">CDC61</strain>
        <plasmid evidence="1">SAP015B</plasmid>
    </source>
</reference>
<name>D2JGC9_STAAU</name>
<protein>
    <submittedName>
        <fullName evidence="1">Uncharacterized protein</fullName>
    </submittedName>
</protein>
<accession>D2JGC9</accession>
<proteinExistence type="predicted"/>
<gene>
    <name evidence="1" type="ORF">SAP015G_004</name>
</gene>
<evidence type="ECO:0000313" key="1">
    <source>
        <dbReference type="EMBL" id="ADA62814.1"/>
    </source>
</evidence>
<keyword evidence="1" id="KW-0614">Plasmid</keyword>
<reference evidence="1" key="2">
    <citation type="submission" date="2009-12" db="EMBL/GenBank/DDBJ databases">
        <authorList>
            <person name="Summers A.O."/>
            <person name="Shearer J."/>
            <person name="Wireman J."/>
        </authorList>
    </citation>
    <scope>NUCLEOTIDE SEQUENCE</scope>
    <source>
        <strain evidence="1">CDC61</strain>
        <plasmid evidence="1">SAP015B</plasmid>
    </source>
</reference>